<dbReference type="InterPro" id="IPR050131">
    <property type="entry name" value="Peptidase_S8_subtilisin-like"/>
</dbReference>
<dbReference type="CDD" id="cd04077">
    <property type="entry name" value="Peptidases_S8_PCSK9_ProteinaseK_like"/>
    <property type="match status" value="1"/>
</dbReference>
<dbReference type="PROSITE" id="PS00138">
    <property type="entry name" value="SUBTILASE_SER"/>
    <property type="match status" value="1"/>
</dbReference>
<accession>A0ABY6UWI4</accession>
<dbReference type="PROSITE" id="PS00136">
    <property type="entry name" value="SUBTILASE_ASP"/>
    <property type="match status" value="1"/>
</dbReference>
<sequence length="449" mass="46055">MPSFKSLFTSALLLALPLANALPKKSTGDVSVSTNDIINSAVDKVSNAVSSGSSSISSFVANWGAENTIANRYIVIYNSTFSDEDISAKQAYFLGQIQKRNLNKRSMSGHMLSTDIRSFKINGRRGMTIDADDDMIKEISGSNEVRHVELDAKVKSSTILGQVNAPDGLIRLSHSTAGQKGYIFDATAGEGVTVYILDTGVRTTHSEFGGRATWGASFVTGEADTDLNGHGTHVAATVAGTTYGVAKSAKIVAVKVLNADGEGNNSDVIEGMQWIVNEAGNSNGKSVMNMSLGGSYSEAVNLAIESLNSAGIVPVVAAGNESKDAANTSPGSAPNAITVGAIDSTDDTMASFSNYGSVVDVFAPGVSILSAGITSDTATATMSGTSMASPHVAGLAAYLIGLEGLSTVAAVSDRIKALATSSGSAVRNGHTGTTTLIAFNGNTLTLPSS</sequence>
<dbReference type="Pfam" id="PF00082">
    <property type="entry name" value="Peptidase_S8"/>
    <property type="match status" value="1"/>
</dbReference>
<dbReference type="InterPro" id="IPR023827">
    <property type="entry name" value="Peptidase_S8_Asp-AS"/>
</dbReference>
<reference evidence="9 10" key="1">
    <citation type="submission" date="2019-06" db="EMBL/GenBank/DDBJ databases">
        <authorList>
            <person name="Broberg M."/>
        </authorList>
    </citation>
    <scope>NUCLEOTIDE SEQUENCE [LARGE SCALE GENOMIC DNA]</scope>
</reference>
<feature type="domain" description="Peptidase S8/S53" evidence="8">
    <location>
        <begin position="189"/>
        <end position="424"/>
    </location>
</feature>
<feature type="active site" description="Charge relay system" evidence="5">
    <location>
        <position position="230"/>
    </location>
</feature>
<dbReference type="PROSITE" id="PS51892">
    <property type="entry name" value="SUBTILASE"/>
    <property type="match status" value="1"/>
</dbReference>
<evidence type="ECO:0000256" key="7">
    <source>
        <dbReference type="SAM" id="SignalP"/>
    </source>
</evidence>
<comment type="similarity">
    <text evidence="1 5 6">Belongs to the peptidase S8 family.</text>
</comment>
<dbReference type="EMBL" id="CABFNS010000922">
    <property type="protein sequence ID" value="VUC35794.1"/>
    <property type="molecule type" value="Genomic_DNA"/>
</dbReference>
<keyword evidence="7" id="KW-0732">Signal</keyword>
<dbReference type="InterPro" id="IPR000209">
    <property type="entry name" value="Peptidase_S8/S53_dom"/>
</dbReference>
<evidence type="ECO:0000256" key="1">
    <source>
        <dbReference type="ARBA" id="ARBA00011073"/>
    </source>
</evidence>
<feature type="signal peptide" evidence="7">
    <location>
        <begin position="1"/>
        <end position="21"/>
    </location>
</feature>
<organism evidence="9 10">
    <name type="scientific">Bionectria ochroleuca</name>
    <name type="common">Gliocladium roseum</name>
    <dbReference type="NCBI Taxonomy" id="29856"/>
    <lineage>
        <taxon>Eukaryota</taxon>
        <taxon>Fungi</taxon>
        <taxon>Dikarya</taxon>
        <taxon>Ascomycota</taxon>
        <taxon>Pezizomycotina</taxon>
        <taxon>Sordariomycetes</taxon>
        <taxon>Hypocreomycetidae</taxon>
        <taxon>Hypocreales</taxon>
        <taxon>Bionectriaceae</taxon>
        <taxon>Clonostachys</taxon>
    </lineage>
</organism>
<dbReference type="InterPro" id="IPR015500">
    <property type="entry name" value="Peptidase_S8_subtilisin-rel"/>
</dbReference>
<feature type="active site" description="Charge relay system" evidence="5">
    <location>
        <position position="386"/>
    </location>
</feature>
<dbReference type="Gene3D" id="3.40.50.200">
    <property type="entry name" value="Peptidase S8/S53 domain"/>
    <property type="match status" value="1"/>
</dbReference>
<gene>
    <name evidence="9" type="ORF">CLO192961_LOCUS427555</name>
</gene>
<evidence type="ECO:0000256" key="6">
    <source>
        <dbReference type="RuleBase" id="RU003355"/>
    </source>
</evidence>
<comment type="caution">
    <text evidence="9">The sequence shown here is derived from an EMBL/GenBank/DDBJ whole genome shotgun (WGS) entry which is preliminary data.</text>
</comment>
<evidence type="ECO:0000256" key="3">
    <source>
        <dbReference type="ARBA" id="ARBA00022801"/>
    </source>
</evidence>
<dbReference type="PANTHER" id="PTHR43806">
    <property type="entry name" value="PEPTIDASE S8"/>
    <property type="match status" value="1"/>
</dbReference>
<dbReference type="InterPro" id="IPR023828">
    <property type="entry name" value="Peptidase_S8_Ser-AS"/>
</dbReference>
<feature type="active site" description="Charge relay system" evidence="5">
    <location>
        <position position="198"/>
    </location>
</feature>
<evidence type="ECO:0000256" key="2">
    <source>
        <dbReference type="ARBA" id="ARBA00022670"/>
    </source>
</evidence>
<keyword evidence="2 5" id="KW-0645">Protease</keyword>
<dbReference type="PRINTS" id="PR00723">
    <property type="entry name" value="SUBTILISIN"/>
</dbReference>
<protein>
    <recommendedName>
        <fullName evidence="8">Peptidase S8/S53 domain-containing protein</fullName>
    </recommendedName>
</protein>
<evidence type="ECO:0000313" key="10">
    <source>
        <dbReference type="Proteomes" id="UP000766486"/>
    </source>
</evidence>
<evidence type="ECO:0000259" key="8">
    <source>
        <dbReference type="Pfam" id="PF00082"/>
    </source>
</evidence>
<dbReference type="InterPro" id="IPR034193">
    <property type="entry name" value="PCSK9_ProteinaseK-like"/>
</dbReference>
<name>A0ABY6UWI4_BIOOC</name>
<dbReference type="SUPFAM" id="SSF52743">
    <property type="entry name" value="Subtilisin-like"/>
    <property type="match status" value="1"/>
</dbReference>
<dbReference type="InterPro" id="IPR036852">
    <property type="entry name" value="Peptidase_S8/S53_dom_sf"/>
</dbReference>
<keyword evidence="10" id="KW-1185">Reference proteome</keyword>
<feature type="chain" id="PRO_5045701063" description="Peptidase S8/S53 domain-containing protein" evidence="7">
    <location>
        <begin position="22"/>
        <end position="449"/>
    </location>
</feature>
<dbReference type="Proteomes" id="UP000766486">
    <property type="component" value="Unassembled WGS sequence"/>
</dbReference>
<proteinExistence type="inferred from homology"/>
<keyword evidence="4 5" id="KW-0720">Serine protease</keyword>
<dbReference type="PANTHER" id="PTHR43806:SF11">
    <property type="entry name" value="CEREVISIN-RELATED"/>
    <property type="match status" value="1"/>
</dbReference>
<keyword evidence="3 5" id="KW-0378">Hydrolase</keyword>
<evidence type="ECO:0000256" key="5">
    <source>
        <dbReference type="PROSITE-ProRule" id="PRU01240"/>
    </source>
</evidence>
<evidence type="ECO:0000256" key="4">
    <source>
        <dbReference type="ARBA" id="ARBA00022825"/>
    </source>
</evidence>
<evidence type="ECO:0000313" key="9">
    <source>
        <dbReference type="EMBL" id="VUC35794.1"/>
    </source>
</evidence>